<dbReference type="InterPro" id="IPR002323">
    <property type="entry name" value="Cyt_CIE"/>
</dbReference>
<dbReference type="Proteomes" id="UP000180280">
    <property type="component" value="Unassembled WGS sequence"/>
</dbReference>
<dbReference type="Gene3D" id="1.10.760.10">
    <property type="entry name" value="Cytochrome c-like domain"/>
    <property type="match status" value="1"/>
</dbReference>
<dbReference type="PANTHER" id="PTHR40942">
    <property type="match status" value="1"/>
</dbReference>
<dbReference type="EMBL" id="MKCT01000017">
    <property type="protein sequence ID" value="OHX20209.1"/>
    <property type="molecule type" value="Genomic_DNA"/>
</dbReference>
<dbReference type="EMBL" id="MKCS01000001">
    <property type="protein sequence ID" value="OHX14002.1"/>
    <property type="molecule type" value="Genomic_DNA"/>
</dbReference>
<accession>A0A1S1X3E2</accession>
<dbReference type="PRINTS" id="PR00607">
    <property type="entry name" value="CYTCHROMECIE"/>
</dbReference>
<dbReference type="SUPFAM" id="SSF46626">
    <property type="entry name" value="Cytochrome c"/>
    <property type="match status" value="1"/>
</dbReference>
<dbReference type="InterPro" id="IPR009056">
    <property type="entry name" value="Cyt_c-like_dom"/>
</dbReference>
<dbReference type="InterPro" id="IPR036909">
    <property type="entry name" value="Cyt_c-like_dom_sf"/>
</dbReference>
<evidence type="ECO:0000256" key="5">
    <source>
        <dbReference type="ARBA" id="ARBA00023004"/>
    </source>
</evidence>
<keyword evidence="4" id="KW-0249">Electron transport</keyword>
<proteinExistence type="predicted"/>
<evidence type="ECO:0000259" key="6">
    <source>
        <dbReference type="Pfam" id="PF13442"/>
    </source>
</evidence>
<dbReference type="GO" id="GO:0009055">
    <property type="term" value="F:electron transfer activity"/>
    <property type="evidence" value="ECO:0007669"/>
    <property type="project" value="InterPro"/>
</dbReference>
<protein>
    <recommendedName>
        <fullName evidence="6">Cytochrome c domain-containing protein</fullName>
    </recommendedName>
</protein>
<gene>
    <name evidence="8" type="ORF">BI344_06850</name>
    <name evidence="7" type="ORF">BI347_11160</name>
</gene>
<dbReference type="STRING" id="1903179.BI347_11160"/>
<keyword evidence="5" id="KW-0408">Iron</keyword>
<evidence type="ECO:0000313" key="10">
    <source>
        <dbReference type="Proteomes" id="UP000180280"/>
    </source>
</evidence>
<name>A0A1S1X3E2_9NEIS</name>
<evidence type="ECO:0000313" key="8">
    <source>
        <dbReference type="EMBL" id="OHX20209.1"/>
    </source>
</evidence>
<keyword evidence="3" id="KW-0479">Metal-binding</keyword>
<reference evidence="9 10" key="1">
    <citation type="submission" date="2016-09" db="EMBL/GenBank/DDBJ databases">
        <title>Chromobacterium muskegensis sp. nov., an insecticidal bacterium isolated from Sphagnum bogs.</title>
        <authorList>
            <person name="Sparks M.E."/>
            <person name="Blackburn M.B."/>
            <person name="Gundersen-Rindal D.E."/>
            <person name="Mitchell A."/>
            <person name="Farrar R."/>
            <person name="Kuhar D."/>
        </authorList>
    </citation>
    <scope>NUCLEOTIDE SEQUENCE [LARGE SCALE GENOMIC DNA]</scope>
    <source>
        <strain evidence="8 10">14B-1</strain>
        <strain evidence="7 9">37-2</strain>
    </source>
</reference>
<dbReference type="Pfam" id="PF13442">
    <property type="entry name" value="Cytochrome_CBB3"/>
    <property type="match status" value="1"/>
</dbReference>
<organism evidence="7 9">
    <name type="scientific">Chromobacterium sphagni</name>
    <dbReference type="NCBI Taxonomy" id="1903179"/>
    <lineage>
        <taxon>Bacteria</taxon>
        <taxon>Pseudomonadati</taxon>
        <taxon>Pseudomonadota</taxon>
        <taxon>Betaproteobacteria</taxon>
        <taxon>Neisseriales</taxon>
        <taxon>Chromobacteriaceae</taxon>
        <taxon>Chromobacterium</taxon>
    </lineage>
</organism>
<dbReference type="Proteomes" id="UP000180088">
    <property type="component" value="Unassembled WGS sequence"/>
</dbReference>
<keyword evidence="10" id="KW-1185">Reference proteome</keyword>
<keyword evidence="2" id="KW-0349">Heme</keyword>
<evidence type="ECO:0000256" key="2">
    <source>
        <dbReference type="ARBA" id="ARBA00022617"/>
    </source>
</evidence>
<dbReference type="PANTHER" id="PTHR40942:SF4">
    <property type="entry name" value="CYTOCHROME C5"/>
    <property type="match status" value="1"/>
</dbReference>
<dbReference type="GO" id="GO:0020037">
    <property type="term" value="F:heme binding"/>
    <property type="evidence" value="ECO:0007669"/>
    <property type="project" value="InterPro"/>
</dbReference>
<evidence type="ECO:0000256" key="1">
    <source>
        <dbReference type="ARBA" id="ARBA00022448"/>
    </source>
</evidence>
<evidence type="ECO:0000313" key="7">
    <source>
        <dbReference type="EMBL" id="OHX14002.1"/>
    </source>
</evidence>
<evidence type="ECO:0000256" key="4">
    <source>
        <dbReference type="ARBA" id="ARBA00022982"/>
    </source>
</evidence>
<dbReference type="GO" id="GO:0005506">
    <property type="term" value="F:iron ion binding"/>
    <property type="evidence" value="ECO:0007669"/>
    <property type="project" value="InterPro"/>
</dbReference>
<sequence length="115" mass="12122">MPIALGLAACGGREARPQAADMQKAEALRPGDAGLAEKYQRSCLICHGAPASQAPLTAFAPAWEPRLRQGMPALLAHVRDGFQAMPAQGYCNDCSDDELERLIVFMAGAPTGANQ</sequence>
<evidence type="ECO:0000256" key="3">
    <source>
        <dbReference type="ARBA" id="ARBA00022723"/>
    </source>
</evidence>
<evidence type="ECO:0000313" key="9">
    <source>
        <dbReference type="Proteomes" id="UP000180088"/>
    </source>
</evidence>
<comment type="caution">
    <text evidence="7">The sequence shown here is derived from an EMBL/GenBank/DDBJ whole genome shotgun (WGS) entry which is preliminary data.</text>
</comment>
<keyword evidence="1" id="KW-0813">Transport</keyword>
<dbReference type="AlphaFoldDB" id="A0A1S1X3E2"/>
<feature type="domain" description="Cytochrome c" evidence="6">
    <location>
        <begin position="36"/>
        <end position="106"/>
    </location>
</feature>